<feature type="transmembrane region" description="Helical" evidence="5">
    <location>
        <begin position="44"/>
        <end position="66"/>
    </location>
</feature>
<dbReference type="InterPro" id="IPR001094">
    <property type="entry name" value="Flavdoxin-like"/>
</dbReference>
<keyword evidence="1" id="KW-0285">Flavoprotein</keyword>
<dbReference type="EC" id="1.6.2.4" evidence="4"/>
<dbReference type="InterPro" id="IPR008254">
    <property type="entry name" value="Flavodoxin/NO_synth"/>
</dbReference>
<dbReference type="InterPro" id="IPR001709">
    <property type="entry name" value="Flavoprot_Pyr_Nucl_cyt_Rdtase"/>
</dbReference>
<keyword evidence="5" id="KW-0472">Membrane</keyword>
<dbReference type="Pfam" id="PF00258">
    <property type="entry name" value="Flavodoxin_1"/>
    <property type="match status" value="1"/>
</dbReference>
<gene>
    <name evidence="8" type="ORF">DFR24_0345</name>
</gene>
<dbReference type="InterPro" id="IPR001433">
    <property type="entry name" value="OxRdtase_FAD/NAD-bd"/>
</dbReference>
<dbReference type="PRINTS" id="PR00369">
    <property type="entry name" value="FLAVODOXIN"/>
</dbReference>
<dbReference type="InterPro" id="IPR017938">
    <property type="entry name" value="Riboflavin_synthase-like_b-brl"/>
</dbReference>
<dbReference type="CDD" id="cd06200">
    <property type="entry name" value="SiR_like1"/>
    <property type="match status" value="1"/>
</dbReference>
<keyword evidence="5" id="KW-1133">Transmembrane helix</keyword>
<dbReference type="PRINTS" id="PR00371">
    <property type="entry name" value="FPNCR"/>
</dbReference>
<proteinExistence type="predicted"/>
<dbReference type="AlphaFoldDB" id="A0A4R7PAL4"/>
<evidence type="ECO:0000259" key="7">
    <source>
        <dbReference type="PROSITE" id="PS51384"/>
    </source>
</evidence>
<dbReference type="PANTHER" id="PTHR19384">
    <property type="entry name" value="NITRIC OXIDE SYNTHASE-RELATED"/>
    <property type="match status" value="1"/>
</dbReference>
<dbReference type="Gene3D" id="3.40.50.360">
    <property type="match status" value="1"/>
</dbReference>
<dbReference type="InterPro" id="IPR039261">
    <property type="entry name" value="FNR_nucleotide-bd"/>
</dbReference>
<dbReference type="GO" id="GO:0005829">
    <property type="term" value="C:cytosol"/>
    <property type="evidence" value="ECO:0007669"/>
    <property type="project" value="TreeGrafter"/>
</dbReference>
<dbReference type="SUPFAM" id="SSF52343">
    <property type="entry name" value="Ferredoxin reductase-like, C-terminal NADP-linked domain"/>
    <property type="match status" value="1"/>
</dbReference>
<keyword evidence="5" id="KW-0812">Transmembrane</keyword>
<evidence type="ECO:0000256" key="1">
    <source>
        <dbReference type="ARBA" id="ARBA00022630"/>
    </source>
</evidence>
<evidence type="ECO:0000313" key="8">
    <source>
        <dbReference type="EMBL" id="TDU30987.1"/>
    </source>
</evidence>
<dbReference type="GO" id="GO:0010181">
    <property type="term" value="F:FMN binding"/>
    <property type="evidence" value="ECO:0007669"/>
    <property type="project" value="InterPro"/>
</dbReference>
<dbReference type="Gene3D" id="2.40.30.10">
    <property type="entry name" value="Translation factors"/>
    <property type="match status" value="1"/>
</dbReference>
<keyword evidence="2" id="KW-0288">FMN</keyword>
<keyword evidence="3" id="KW-0813">Transport</keyword>
<evidence type="ECO:0000256" key="3">
    <source>
        <dbReference type="ARBA" id="ARBA00022982"/>
    </source>
</evidence>
<reference evidence="8 9" key="1">
    <citation type="submission" date="2019-03" db="EMBL/GenBank/DDBJ databases">
        <title>Genomic Encyclopedia of Type Strains, Phase IV (KMG-IV): sequencing the most valuable type-strain genomes for metagenomic binning, comparative biology and taxonomic classification.</title>
        <authorList>
            <person name="Goeker M."/>
        </authorList>
    </citation>
    <scope>NUCLEOTIDE SEQUENCE [LARGE SCALE GENOMIC DNA]</scope>
    <source>
        <strain evidence="8 9">DSM 26377</strain>
    </source>
</reference>
<dbReference type="PANTHER" id="PTHR19384:SF17">
    <property type="entry name" value="NADPH--CYTOCHROME P450 REDUCTASE"/>
    <property type="match status" value="1"/>
</dbReference>
<evidence type="ECO:0000259" key="6">
    <source>
        <dbReference type="PROSITE" id="PS50902"/>
    </source>
</evidence>
<dbReference type="GO" id="GO:0050660">
    <property type="term" value="F:flavin adenine dinucleotide binding"/>
    <property type="evidence" value="ECO:0007669"/>
    <property type="project" value="TreeGrafter"/>
</dbReference>
<evidence type="ECO:0000256" key="2">
    <source>
        <dbReference type="ARBA" id="ARBA00022643"/>
    </source>
</evidence>
<comment type="caution">
    <text evidence="8">The sequence shown here is derived from an EMBL/GenBank/DDBJ whole genome shotgun (WGS) entry which is preliminary data.</text>
</comment>
<name>A0A4R7PAL4_9GAMM</name>
<dbReference type="SUPFAM" id="SSF63380">
    <property type="entry name" value="Riboflavin synthase domain-like"/>
    <property type="match status" value="1"/>
</dbReference>
<dbReference type="OrthoDB" id="9816402at2"/>
<dbReference type="SUPFAM" id="SSF52218">
    <property type="entry name" value="Flavoproteins"/>
    <property type="match status" value="1"/>
</dbReference>
<feature type="transmembrane region" description="Helical" evidence="5">
    <location>
        <begin position="12"/>
        <end position="32"/>
    </location>
</feature>
<dbReference type="EMBL" id="SOBT01000008">
    <property type="protein sequence ID" value="TDU30987.1"/>
    <property type="molecule type" value="Genomic_DNA"/>
</dbReference>
<dbReference type="Pfam" id="PF00175">
    <property type="entry name" value="NAD_binding_1"/>
    <property type="match status" value="1"/>
</dbReference>
<evidence type="ECO:0000256" key="5">
    <source>
        <dbReference type="SAM" id="Phobius"/>
    </source>
</evidence>
<dbReference type="RefSeq" id="WP_133879618.1">
    <property type="nucleotide sequence ID" value="NZ_MWIN01000022.1"/>
</dbReference>
<dbReference type="InterPro" id="IPR029039">
    <property type="entry name" value="Flavoprotein-like_sf"/>
</dbReference>
<evidence type="ECO:0000256" key="4">
    <source>
        <dbReference type="ARBA" id="ARBA00023797"/>
    </source>
</evidence>
<dbReference type="Gene3D" id="3.40.50.80">
    <property type="entry name" value="Nucleotide-binding domain of ferredoxin-NADP reductase (FNR) module"/>
    <property type="match status" value="1"/>
</dbReference>
<dbReference type="PROSITE" id="PS50902">
    <property type="entry name" value="FLAVODOXIN_LIKE"/>
    <property type="match status" value="1"/>
</dbReference>
<keyword evidence="3" id="KW-0249">Electron transport</keyword>
<feature type="domain" description="Flavodoxin-like" evidence="6">
    <location>
        <begin position="90"/>
        <end position="228"/>
    </location>
</feature>
<protein>
    <recommendedName>
        <fullName evidence="4">NADPH--hemoprotein reductase</fullName>
        <ecNumber evidence="4">1.6.2.4</ecNumber>
    </recommendedName>
</protein>
<feature type="domain" description="FAD-binding FR-type" evidence="7">
    <location>
        <begin position="242"/>
        <end position="355"/>
    </location>
</feature>
<dbReference type="PROSITE" id="PS51384">
    <property type="entry name" value="FAD_FR"/>
    <property type="match status" value="1"/>
</dbReference>
<accession>A0A4R7PAL4</accession>
<keyword evidence="9" id="KW-1185">Reference proteome</keyword>
<sequence>MISTRWRTALPLAGQALVMLLLGALAMLLFHWNGLEVPRVDVAAGRITMSVGAAAAYLAFCLYFVARTWRRASSATRNTTVAGAVLADDVLVIHASQTGTAEALAAKTADALAAGGVARVRRLGLASVDAALLASASRVLFVVSTTGEGDAPDDAYAFVRDTMQQAVPMPRLQFGLLALGDSAYESFCGFGRALDHWLRAQGATPLFDTVEVDDGDEGALRHWQHQLTLLGGSSDAADWSPPAYEAWRLVQRRVLNAGSPGAPAVHVRIEPQAPGAAWAAGDIVEVLPGPIGSDRPHREYSIASIPADGAIELLVRQVQHPDGTPGLGSGWLTAQCAVGDTLGLRVRRNTSFHAPDDDRPMILVGNGTGIAGLRAHLRQRVAQGRHRNWLLFGERTRAHDLHFGKELETWLARGELSRLDLAFSRDAPTGRYVQHLVADTAATMREWIAQGAAIYVCGSLQGMAPGVDAALVEALGAQAVEQLRIEGRYRRDVY</sequence>
<organism evidence="8 9">
    <name type="scientific">Panacagrimonas perspica</name>
    <dbReference type="NCBI Taxonomy" id="381431"/>
    <lineage>
        <taxon>Bacteria</taxon>
        <taxon>Pseudomonadati</taxon>
        <taxon>Pseudomonadota</taxon>
        <taxon>Gammaproteobacteria</taxon>
        <taxon>Nevskiales</taxon>
        <taxon>Nevskiaceae</taxon>
        <taxon>Panacagrimonas</taxon>
    </lineage>
</organism>
<dbReference type="Proteomes" id="UP000295341">
    <property type="component" value="Unassembled WGS sequence"/>
</dbReference>
<dbReference type="InterPro" id="IPR017927">
    <property type="entry name" value="FAD-bd_FR_type"/>
</dbReference>
<dbReference type="GO" id="GO:0003958">
    <property type="term" value="F:NADPH-hemoprotein reductase activity"/>
    <property type="evidence" value="ECO:0007669"/>
    <property type="project" value="UniProtKB-EC"/>
</dbReference>
<evidence type="ECO:0000313" key="9">
    <source>
        <dbReference type="Proteomes" id="UP000295341"/>
    </source>
</evidence>